<keyword evidence="1" id="KW-0472">Membrane</keyword>
<gene>
    <name evidence="2" type="ORF">NRP21_05300</name>
</gene>
<proteinExistence type="predicted"/>
<organism evidence="2 3">
    <name type="scientific">Roseomonas populi</name>
    <dbReference type="NCBI Taxonomy" id="3121582"/>
    <lineage>
        <taxon>Bacteria</taxon>
        <taxon>Pseudomonadati</taxon>
        <taxon>Pseudomonadota</taxon>
        <taxon>Alphaproteobacteria</taxon>
        <taxon>Acetobacterales</taxon>
        <taxon>Roseomonadaceae</taxon>
        <taxon>Roseomonas</taxon>
    </lineage>
</organism>
<evidence type="ECO:0000313" key="2">
    <source>
        <dbReference type="EMBL" id="MCR0981459.1"/>
    </source>
</evidence>
<dbReference type="EMBL" id="JANJOU010000003">
    <property type="protein sequence ID" value="MCR0981459.1"/>
    <property type="molecule type" value="Genomic_DNA"/>
</dbReference>
<name>A0ABT1X149_9PROT</name>
<reference evidence="2 3" key="1">
    <citation type="submission" date="2022-06" db="EMBL/GenBank/DDBJ databases">
        <title>Roseomonas CN29.</title>
        <authorList>
            <person name="Cheng Y."/>
            <person name="He X."/>
        </authorList>
    </citation>
    <scope>NUCLEOTIDE SEQUENCE [LARGE SCALE GENOMIC DNA]</scope>
    <source>
        <strain evidence="2 3">CN29</strain>
    </source>
</reference>
<evidence type="ECO:0000313" key="3">
    <source>
        <dbReference type="Proteomes" id="UP001524642"/>
    </source>
</evidence>
<dbReference type="RefSeq" id="WP_257715135.1">
    <property type="nucleotide sequence ID" value="NZ_JANJOU010000003.1"/>
</dbReference>
<protein>
    <submittedName>
        <fullName evidence="2">Uncharacterized protein</fullName>
    </submittedName>
</protein>
<keyword evidence="1" id="KW-0812">Transmembrane</keyword>
<dbReference type="Proteomes" id="UP001524642">
    <property type="component" value="Unassembled WGS sequence"/>
</dbReference>
<sequence>MLPNPFRPVRTTLLGLHAGAVLATHVMAGALLGALTVAALAGAAGSAMAKRGAR</sequence>
<feature type="transmembrane region" description="Helical" evidence="1">
    <location>
        <begin position="20"/>
        <end position="44"/>
    </location>
</feature>
<accession>A0ABT1X149</accession>
<keyword evidence="3" id="KW-1185">Reference proteome</keyword>
<evidence type="ECO:0000256" key="1">
    <source>
        <dbReference type="SAM" id="Phobius"/>
    </source>
</evidence>
<keyword evidence="1" id="KW-1133">Transmembrane helix</keyword>
<comment type="caution">
    <text evidence="2">The sequence shown here is derived from an EMBL/GenBank/DDBJ whole genome shotgun (WGS) entry which is preliminary data.</text>
</comment>